<dbReference type="Proteomes" id="UP001360953">
    <property type="component" value="Unassembled WGS sequence"/>
</dbReference>
<evidence type="ECO:0000256" key="1">
    <source>
        <dbReference type="SAM" id="MobiDB-lite"/>
    </source>
</evidence>
<organism evidence="2 3">
    <name type="scientific">Phyllosticta citribraziliensis</name>
    <dbReference type="NCBI Taxonomy" id="989973"/>
    <lineage>
        <taxon>Eukaryota</taxon>
        <taxon>Fungi</taxon>
        <taxon>Dikarya</taxon>
        <taxon>Ascomycota</taxon>
        <taxon>Pezizomycotina</taxon>
        <taxon>Dothideomycetes</taxon>
        <taxon>Dothideomycetes incertae sedis</taxon>
        <taxon>Botryosphaeriales</taxon>
        <taxon>Phyllostictaceae</taxon>
        <taxon>Phyllosticta</taxon>
    </lineage>
</organism>
<gene>
    <name evidence="2" type="ORF">J3D65DRAFT_191848</name>
</gene>
<dbReference type="EMBL" id="JBBPEH010000019">
    <property type="protein sequence ID" value="KAK7529101.1"/>
    <property type="molecule type" value="Genomic_DNA"/>
</dbReference>
<accession>A0ABR1L1I6</accession>
<dbReference type="GeneID" id="92027254"/>
<comment type="caution">
    <text evidence="2">The sequence shown here is derived from an EMBL/GenBank/DDBJ whole genome shotgun (WGS) entry which is preliminary data.</text>
</comment>
<protein>
    <submittedName>
        <fullName evidence="2">Uncharacterized protein</fullName>
    </submittedName>
</protein>
<evidence type="ECO:0000313" key="3">
    <source>
        <dbReference type="Proteomes" id="UP001360953"/>
    </source>
</evidence>
<name>A0ABR1L1I6_9PEZI</name>
<feature type="compositionally biased region" description="Basic residues" evidence="1">
    <location>
        <begin position="53"/>
        <end position="69"/>
    </location>
</feature>
<dbReference type="RefSeq" id="XP_066649725.1">
    <property type="nucleotide sequence ID" value="XM_066794348.1"/>
</dbReference>
<feature type="region of interest" description="Disordered" evidence="1">
    <location>
        <begin position="24"/>
        <end position="69"/>
    </location>
</feature>
<evidence type="ECO:0000313" key="2">
    <source>
        <dbReference type="EMBL" id="KAK7529101.1"/>
    </source>
</evidence>
<feature type="compositionally biased region" description="Polar residues" evidence="1">
    <location>
        <begin position="24"/>
        <end position="52"/>
    </location>
</feature>
<reference evidence="2 3" key="1">
    <citation type="submission" date="2024-04" db="EMBL/GenBank/DDBJ databases">
        <title>Phyllosticta paracitricarpa is synonymous to the EU quarantine fungus P. citricarpa based on phylogenomic analyses.</title>
        <authorList>
            <consortium name="Lawrence Berkeley National Laboratory"/>
            <person name="Van ingen-buijs V.A."/>
            <person name="Van westerhoven A.C."/>
            <person name="Haridas S."/>
            <person name="Skiadas P."/>
            <person name="Martin F."/>
            <person name="Groenewald J.Z."/>
            <person name="Crous P.W."/>
            <person name="Seidl M.F."/>
        </authorList>
    </citation>
    <scope>NUCLEOTIDE SEQUENCE [LARGE SCALE GENOMIC DNA]</scope>
    <source>
        <strain evidence="2 3">CPC 17464</strain>
    </source>
</reference>
<keyword evidence="3" id="KW-1185">Reference proteome</keyword>
<sequence>MVGCELQLRKRRWRWWRRMRVPTNSNAEPSNSSQTAWSRISRQLRPSSSCVRTHSRSRQAKQPNHHKFKPGIHVSAPLLHGRSVPQFLCRETARRHPGRRSPGLRVSSRLACMFMRQAVWQSGWQGAAECLPGDQRSIAFYVGEVEKQRARWDEHAWRIKRVEGKALLLFGLVDFGVLGRGLSFSFLVVLFDEIAVVENSARNVELHPRMGICFYGDSREFCSFRAG</sequence>
<proteinExistence type="predicted"/>